<dbReference type="GO" id="GO:0000166">
    <property type="term" value="F:nucleotide binding"/>
    <property type="evidence" value="ECO:0007669"/>
    <property type="project" value="InterPro"/>
</dbReference>
<gene>
    <name evidence="3" type="ORF">GXP70_22235</name>
</gene>
<accession>A0A6C0G3S1</accession>
<reference evidence="3 4" key="1">
    <citation type="submission" date="2020-01" db="EMBL/GenBank/DDBJ databases">
        <title>Paenibacillus sp. nov., isolated from tomato rhizosphere.</title>
        <authorList>
            <person name="Weon H.-Y."/>
            <person name="Lee S.A."/>
        </authorList>
    </citation>
    <scope>NUCLEOTIDE SEQUENCE [LARGE SCALE GENOMIC DNA]</scope>
    <source>
        <strain evidence="3 4">12200R-189</strain>
    </source>
</reference>
<dbReference type="Proteomes" id="UP000476064">
    <property type="component" value="Chromosome"/>
</dbReference>
<dbReference type="SUPFAM" id="SSF51735">
    <property type="entry name" value="NAD(P)-binding Rossmann-fold domains"/>
    <property type="match status" value="1"/>
</dbReference>
<dbReference type="InterPro" id="IPR000683">
    <property type="entry name" value="Gfo/Idh/MocA-like_OxRdtase_N"/>
</dbReference>
<feature type="domain" description="Gfo/Idh/MocA-like oxidoreductase N-terminal" evidence="1">
    <location>
        <begin position="5"/>
        <end position="117"/>
    </location>
</feature>
<dbReference type="SUPFAM" id="SSF55347">
    <property type="entry name" value="Glyceraldehyde-3-phosphate dehydrogenase-like, C-terminal domain"/>
    <property type="match status" value="1"/>
</dbReference>
<dbReference type="EMBL" id="CP048209">
    <property type="protein sequence ID" value="QHT62431.1"/>
    <property type="molecule type" value="Genomic_DNA"/>
</dbReference>
<dbReference type="PANTHER" id="PTHR43249:SF1">
    <property type="entry name" value="D-GLUCOSIDE 3-DEHYDROGENASE"/>
    <property type="match status" value="1"/>
</dbReference>
<protein>
    <submittedName>
        <fullName evidence="3">Gfo/Idh/MocA family oxidoreductase</fullName>
    </submittedName>
</protein>
<feature type="domain" description="GFO/IDH/MocA-like oxidoreductase" evidence="2">
    <location>
        <begin position="132"/>
        <end position="243"/>
    </location>
</feature>
<evidence type="ECO:0000313" key="4">
    <source>
        <dbReference type="Proteomes" id="UP000476064"/>
    </source>
</evidence>
<evidence type="ECO:0000313" key="3">
    <source>
        <dbReference type="EMBL" id="QHT62431.1"/>
    </source>
</evidence>
<evidence type="ECO:0000259" key="1">
    <source>
        <dbReference type="Pfam" id="PF01408"/>
    </source>
</evidence>
<dbReference type="InterPro" id="IPR052515">
    <property type="entry name" value="Gfo/Idh/MocA_Oxidoreductase"/>
</dbReference>
<organism evidence="3 4">
    <name type="scientific">Paenibacillus lycopersici</name>
    <dbReference type="NCBI Taxonomy" id="2704462"/>
    <lineage>
        <taxon>Bacteria</taxon>
        <taxon>Bacillati</taxon>
        <taxon>Bacillota</taxon>
        <taxon>Bacilli</taxon>
        <taxon>Bacillales</taxon>
        <taxon>Paenibacillaceae</taxon>
        <taxon>Paenibacillus</taxon>
    </lineage>
</organism>
<proteinExistence type="predicted"/>
<dbReference type="InterPro" id="IPR036291">
    <property type="entry name" value="NAD(P)-bd_dom_sf"/>
</dbReference>
<keyword evidence="4" id="KW-1185">Reference proteome</keyword>
<name>A0A6C0G3S1_9BACL</name>
<dbReference type="Gene3D" id="3.40.50.720">
    <property type="entry name" value="NAD(P)-binding Rossmann-like Domain"/>
    <property type="match status" value="1"/>
</dbReference>
<dbReference type="InterPro" id="IPR055170">
    <property type="entry name" value="GFO_IDH_MocA-like_dom"/>
</dbReference>
<dbReference type="KEGG" id="plyc:GXP70_22235"/>
<dbReference type="AlphaFoldDB" id="A0A6C0G3S1"/>
<dbReference type="Pfam" id="PF22725">
    <property type="entry name" value="GFO_IDH_MocA_C3"/>
    <property type="match status" value="1"/>
</dbReference>
<dbReference type="PANTHER" id="PTHR43249">
    <property type="entry name" value="UDP-N-ACETYL-2-AMINO-2-DEOXY-D-GLUCURONATE OXIDASE"/>
    <property type="match status" value="1"/>
</dbReference>
<evidence type="ECO:0000259" key="2">
    <source>
        <dbReference type="Pfam" id="PF22725"/>
    </source>
</evidence>
<dbReference type="RefSeq" id="WP_162358864.1">
    <property type="nucleotide sequence ID" value="NZ_CP048209.1"/>
</dbReference>
<dbReference type="Gene3D" id="3.30.360.10">
    <property type="entry name" value="Dihydrodipicolinate Reductase, domain 2"/>
    <property type="match status" value="1"/>
</dbReference>
<sequence length="325" mass="34807">MSKARVGFIGAGGIASAHMEALAKNGKVQMTAVFDVVPASAEKAAAKYGMQAYASYEALLDADAVDVLFVCVPPFAHGDIEEKACARGIHLFVEKPLGLDMDVIRKKAAIIREAGIMSASGYVLRYLDTASKARAYLQDKTIGMVRAHYMTGFVATPWWREMAKSGGQLVEQTTHTVDMVRFLAGDVSKVYAQMALRVSGDIENLDIPDVGTVALAFESGAIGHVDTCFIQPDHRVGVEVQGKDFRVLVEGGRLTITDREGTQTIESETGDIMFAQDSAFIDAVLTGDRSLILAPYDDALRTVEVTLAANRSAQSGLPVQLGGEA</sequence>
<dbReference type="Pfam" id="PF01408">
    <property type="entry name" value="GFO_IDH_MocA"/>
    <property type="match status" value="1"/>
</dbReference>